<dbReference type="RefSeq" id="WP_188379737.1">
    <property type="nucleotide sequence ID" value="NZ_BMDI01000001.1"/>
</dbReference>
<feature type="region of interest" description="Disordered" evidence="1">
    <location>
        <begin position="239"/>
        <end position="263"/>
    </location>
</feature>
<protein>
    <recommendedName>
        <fullName evidence="4">NRDE family protein</fullName>
    </recommendedName>
</protein>
<sequence length="263" mass="28710">MCLIVFAWQVMPDLPLLAAGNRDEFYDRPASTAAWWPSHPNIFAGRDLRGGGTWMGITREGRFATITNVRAPSEMRADAPSRGELVANFLMGSMSAADYVSAIAPTAGEYNGFNLLIGDAKELIWFSNRGQDDVRNGKPLPPGIYGLSNSLLDCAWPKVVRTKAQFASLLCQGAPEDAYFEMLADTTNASDCRLPDTGVGLERERLLSAVCIESPDYGTRVSTLVKLYADGRATLIERPPVPMPPVPVRERGPRHACTRGYQG</sequence>
<dbReference type="Proteomes" id="UP000642180">
    <property type="component" value="Unassembled WGS sequence"/>
</dbReference>
<proteinExistence type="predicted"/>
<gene>
    <name evidence="2" type="ORF">GCM10008066_05410</name>
</gene>
<evidence type="ECO:0000313" key="3">
    <source>
        <dbReference type="Proteomes" id="UP000642180"/>
    </source>
</evidence>
<organism evidence="2 3">
    <name type="scientific">Oxalicibacterium faecigallinarum</name>
    <dbReference type="NCBI Taxonomy" id="573741"/>
    <lineage>
        <taxon>Bacteria</taxon>
        <taxon>Pseudomonadati</taxon>
        <taxon>Pseudomonadota</taxon>
        <taxon>Betaproteobacteria</taxon>
        <taxon>Burkholderiales</taxon>
        <taxon>Oxalobacteraceae</taxon>
        <taxon>Oxalicibacterium</taxon>
    </lineage>
</organism>
<dbReference type="EMBL" id="BMDI01000001">
    <property type="protein sequence ID" value="GGI16727.1"/>
    <property type="molecule type" value="Genomic_DNA"/>
</dbReference>
<dbReference type="AlphaFoldDB" id="A0A8J3ATU4"/>
<keyword evidence="3" id="KW-1185">Reference proteome</keyword>
<reference evidence="3" key="1">
    <citation type="journal article" date="2019" name="Int. J. Syst. Evol. Microbiol.">
        <title>The Global Catalogue of Microorganisms (GCM) 10K type strain sequencing project: providing services to taxonomists for standard genome sequencing and annotation.</title>
        <authorList>
            <consortium name="The Broad Institute Genomics Platform"/>
            <consortium name="The Broad Institute Genome Sequencing Center for Infectious Disease"/>
            <person name="Wu L."/>
            <person name="Ma J."/>
        </authorList>
    </citation>
    <scope>NUCLEOTIDE SEQUENCE [LARGE SCALE GENOMIC DNA]</scope>
    <source>
        <strain evidence="3">CCM 2767</strain>
    </source>
</reference>
<evidence type="ECO:0000313" key="2">
    <source>
        <dbReference type="EMBL" id="GGI16727.1"/>
    </source>
</evidence>
<comment type="caution">
    <text evidence="2">The sequence shown here is derived from an EMBL/GenBank/DDBJ whole genome shotgun (WGS) entry which is preliminary data.</text>
</comment>
<accession>A0A8J3ATU4</accession>
<dbReference type="PANTHER" id="PTHR17985:SF8">
    <property type="entry name" value="TRANSPORT AND GOLGI ORGANIZATION PROTEIN 2 HOMOLOG"/>
    <property type="match status" value="1"/>
</dbReference>
<evidence type="ECO:0000256" key="1">
    <source>
        <dbReference type="SAM" id="MobiDB-lite"/>
    </source>
</evidence>
<name>A0A8J3ATU4_9BURK</name>
<dbReference type="InterPro" id="IPR008551">
    <property type="entry name" value="TANGO2"/>
</dbReference>
<dbReference type="Pfam" id="PF05742">
    <property type="entry name" value="TANGO2"/>
    <property type="match status" value="1"/>
</dbReference>
<evidence type="ECO:0008006" key="4">
    <source>
        <dbReference type="Google" id="ProtNLM"/>
    </source>
</evidence>
<dbReference type="PANTHER" id="PTHR17985">
    <property type="entry name" value="SER/THR-RICH PROTEIN T10 IN DGCR REGION"/>
    <property type="match status" value="1"/>
</dbReference>